<evidence type="ECO:0000256" key="2">
    <source>
        <dbReference type="ARBA" id="ARBA00006275"/>
    </source>
</evidence>
<evidence type="ECO:0000256" key="4">
    <source>
        <dbReference type="ARBA" id="ARBA00023136"/>
    </source>
</evidence>
<dbReference type="SUPFAM" id="SSF48452">
    <property type="entry name" value="TPR-like"/>
    <property type="match status" value="1"/>
</dbReference>
<feature type="domain" description="RagB/SusD" evidence="6">
    <location>
        <begin position="311"/>
        <end position="592"/>
    </location>
</feature>
<evidence type="ECO:0000259" key="6">
    <source>
        <dbReference type="Pfam" id="PF07980"/>
    </source>
</evidence>
<dbReference type="Gene3D" id="1.25.40.390">
    <property type="match status" value="1"/>
</dbReference>
<keyword evidence="3" id="KW-0732">Signal</keyword>
<evidence type="ECO:0000256" key="5">
    <source>
        <dbReference type="ARBA" id="ARBA00023237"/>
    </source>
</evidence>
<dbReference type="InterPro" id="IPR012944">
    <property type="entry name" value="SusD_RagB_dom"/>
</dbReference>
<dbReference type="InterPro" id="IPR011990">
    <property type="entry name" value="TPR-like_helical_dom_sf"/>
</dbReference>
<reference evidence="8 9" key="1">
    <citation type="submission" date="2016-10" db="EMBL/GenBank/DDBJ databases">
        <title>Complete Genome Sequence of Flavobacterium sp. PK15.</title>
        <authorList>
            <person name="Ekwe A."/>
            <person name="Kim S.B."/>
        </authorList>
    </citation>
    <scope>NUCLEOTIDE SEQUENCE [LARGE SCALE GENOMIC DNA]</scope>
    <source>
        <strain evidence="8 9">PK15</strain>
    </source>
</reference>
<organism evidence="8 9">
    <name type="scientific">Flavobacterium commune</name>
    <dbReference type="NCBI Taxonomy" id="1306519"/>
    <lineage>
        <taxon>Bacteria</taxon>
        <taxon>Pseudomonadati</taxon>
        <taxon>Bacteroidota</taxon>
        <taxon>Flavobacteriia</taxon>
        <taxon>Flavobacteriales</taxon>
        <taxon>Flavobacteriaceae</taxon>
        <taxon>Flavobacterium</taxon>
    </lineage>
</organism>
<dbReference type="EMBL" id="CP017774">
    <property type="protein sequence ID" value="APA00307.1"/>
    <property type="molecule type" value="Genomic_DNA"/>
</dbReference>
<dbReference type="OrthoDB" id="5694214at2"/>
<keyword evidence="4" id="KW-0472">Membrane</keyword>
<comment type="similarity">
    <text evidence="2">Belongs to the SusD family.</text>
</comment>
<dbReference type="InterPro" id="IPR033985">
    <property type="entry name" value="SusD-like_N"/>
</dbReference>
<comment type="subcellular location">
    <subcellularLocation>
        <location evidence="1">Cell outer membrane</location>
    </subcellularLocation>
</comment>
<evidence type="ECO:0000259" key="7">
    <source>
        <dbReference type="Pfam" id="PF14322"/>
    </source>
</evidence>
<dbReference type="RefSeq" id="WP_071185545.1">
    <property type="nucleotide sequence ID" value="NZ_CP017774.1"/>
</dbReference>
<evidence type="ECO:0000256" key="1">
    <source>
        <dbReference type="ARBA" id="ARBA00004442"/>
    </source>
</evidence>
<keyword evidence="9" id="KW-1185">Reference proteome</keyword>
<evidence type="ECO:0000256" key="3">
    <source>
        <dbReference type="ARBA" id="ARBA00022729"/>
    </source>
</evidence>
<protein>
    <submittedName>
        <fullName evidence="8">RagB/SusD family nutrient uptake outer membrane protein</fullName>
    </submittedName>
</protein>
<dbReference type="Proteomes" id="UP000178198">
    <property type="component" value="Chromosome"/>
</dbReference>
<dbReference type="AlphaFoldDB" id="A0A1D9PCK0"/>
<proteinExistence type="inferred from homology"/>
<dbReference type="GO" id="GO:0009279">
    <property type="term" value="C:cell outer membrane"/>
    <property type="evidence" value="ECO:0007669"/>
    <property type="project" value="UniProtKB-SubCell"/>
</dbReference>
<dbReference type="Pfam" id="PF14322">
    <property type="entry name" value="SusD-like_3"/>
    <property type="match status" value="1"/>
</dbReference>
<sequence length="592" mass="66050">MKNIVTTLVLSSVLLFTSCQSDYLDLEPLDAQTEASYFKTPANFKAASNDFYNKMVSWRSVDGSNIYNFMDFGTDLTSLSQEEGRGNTVEAVSDIYWRNPYKYIRANNILLNAADKYQGDKAAIAQYVAAAKFFRAWHHFFLLKRYGGVPIVTTVVDINDEVLYGKRNSRYEVMNQILKDLSEAIPDLPLEQNISGADKGHLSKWAAEAFKARVLLYEATWEKYVGTTTDGDGITTGAGSEGAAANTTAYLEEVIALTKDVMSNGGYQLWNYNSQLNNFSMYYLFNLEDAGSNPAGLDKSTNKEFILYNKYDFGLLQAGTNLSHTVGSRLAPSRKFMDMFLCTDGLPVDKSPLFQGYVKVGDEYKNRDYRLTSYFVDLTTDAIPVSGAIKLFGPGGDSGSGYANRKFRAYKYGTYRAANTESADYPQIRLAEVYLMYAEALYELNGSITDAQLNESVNLIRQRAGLPALTNAFVAANGLNMLDEIRRERAIELFGENSRYDDLKRWGIAEQVLNEPILGSVIQGTDYQGNSAIYKPASYPYGELSVATGKGNLNALLLDPAANRNFQRKHYLFPLSTTQQQLNTKLLQNPGY</sequence>
<accession>A0A1D9PCK0</accession>
<dbReference type="STRING" id="1306519.BIW12_13220"/>
<keyword evidence="5" id="KW-0998">Cell outer membrane</keyword>
<evidence type="ECO:0000313" key="8">
    <source>
        <dbReference type="EMBL" id="APA00307.1"/>
    </source>
</evidence>
<dbReference type="PROSITE" id="PS51257">
    <property type="entry name" value="PROKAR_LIPOPROTEIN"/>
    <property type="match status" value="1"/>
</dbReference>
<evidence type="ECO:0000313" key="9">
    <source>
        <dbReference type="Proteomes" id="UP000178198"/>
    </source>
</evidence>
<dbReference type="KEGG" id="fcm:BIW12_13220"/>
<name>A0A1D9PCK0_9FLAO</name>
<feature type="domain" description="SusD-like N-terminal" evidence="7">
    <location>
        <begin position="22"/>
        <end position="216"/>
    </location>
</feature>
<dbReference type="Pfam" id="PF07980">
    <property type="entry name" value="SusD_RagB"/>
    <property type="match status" value="1"/>
</dbReference>
<gene>
    <name evidence="8" type="ORF">BIW12_13220</name>
</gene>